<accession>A0ABP6NG76</accession>
<protein>
    <submittedName>
        <fullName evidence="2">(2Fe-2S)-binding protein</fullName>
    </submittedName>
</protein>
<name>A0ABP6NG76_9ACTN</name>
<evidence type="ECO:0000313" key="2">
    <source>
        <dbReference type="EMBL" id="GAA3147148.1"/>
    </source>
</evidence>
<dbReference type="Pfam" id="PF11575">
    <property type="entry name" value="FhuF_C"/>
    <property type="match status" value="1"/>
</dbReference>
<feature type="domain" description="Ferric siderophore reductase C-terminal" evidence="1">
    <location>
        <begin position="230"/>
        <end position="250"/>
    </location>
</feature>
<dbReference type="EMBL" id="BAAAUT010000035">
    <property type="protein sequence ID" value="GAA3147148.1"/>
    <property type="molecule type" value="Genomic_DNA"/>
</dbReference>
<sequence>MHRPRPADGAEPSAPPVSGASVVQAAADLSAIGGYFSLQVGGPAGDGWRPLAGLLTAPAALEEMITGVAARLGTGQMRVAASVCFQGLAARLWSPALAAAAVHDLLIDLDPERVYWRAASGGPLPLCVPRPAGRRLGGHAPAGGPLYDAVVAALLEPLIGTVRQVVRIAPGLLRGNAASALAGAADVLARRRPAAAAATAALARDLLDRGLLRGTGEVTGPASGRLAFVRRSCCLYYRLPGGGMCGDCALSGSAARRARRARAVNGPRAER</sequence>
<dbReference type="Proteomes" id="UP001500320">
    <property type="component" value="Unassembled WGS sequence"/>
</dbReference>
<dbReference type="InterPro" id="IPR024726">
    <property type="entry name" value="FhuF_C"/>
</dbReference>
<proteinExistence type="predicted"/>
<reference evidence="3" key="1">
    <citation type="journal article" date="2019" name="Int. J. Syst. Evol. Microbiol.">
        <title>The Global Catalogue of Microorganisms (GCM) 10K type strain sequencing project: providing services to taxonomists for standard genome sequencing and annotation.</title>
        <authorList>
            <consortium name="The Broad Institute Genomics Platform"/>
            <consortium name="The Broad Institute Genome Sequencing Center for Infectious Disease"/>
            <person name="Wu L."/>
            <person name="Ma J."/>
        </authorList>
    </citation>
    <scope>NUCLEOTIDE SEQUENCE [LARGE SCALE GENOMIC DNA]</scope>
    <source>
        <strain evidence="3">JCM 9373</strain>
    </source>
</reference>
<evidence type="ECO:0000313" key="3">
    <source>
        <dbReference type="Proteomes" id="UP001500320"/>
    </source>
</evidence>
<evidence type="ECO:0000259" key="1">
    <source>
        <dbReference type="Pfam" id="PF11575"/>
    </source>
</evidence>
<dbReference type="RefSeq" id="WP_344862213.1">
    <property type="nucleotide sequence ID" value="NZ_BAAAUT010000035.1"/>
</dbReference>
<comment type="caution">
    <text evidence="2">The sequence shown here is derived from an EMBL/GenBank/DDBJ whole genome shotgun (WGS) entry which is preliminary data.</text>
</comment>
<organism evidence="2 3">
    <name type="scientific">Planomonospora alba</name>
    <dbReference type="NCBI Taxonomy" id="161354"/>
    <lineage>
        <taxon>Bacteria</taxon>
        <taxon>Bacillati</taxon>
        <taxon>Actinomycetota</taxon>
        <taxon>Actinomycetes</taxon>
        <taxon>Streptosporangiales</taxon>
        <taxon>Streptosporangiaceae</taxon>
        <taxon>Planomonospora</taxon>
    </lineage>
</organism>
<keyword evidence="3" id="KW-1185">Reference proteome</keyword>
<gene>
    <name evidence="2" type="ORF">GCM10010466_42680</name>
</gene>